<dbReference type="Gene3D" id="3.80.10.10">
    <property type="entry name" value="Ribonuclease Inhibitor"/>
    <property type="match status" value="1"/>
</dbReference>
<evidence type="ECO:0000313" key="2">
    <source>
        <dbReference type="EMBL" id="KAF7674304.1"/>
    </source>
</evidence>
<dbReference type="InterPro" id="IPR032675">
    <property type="entry name" value="LRR_dom_sf"/>
</dbReference>
<dbReference type="GeneID" id="62206295"/>
<organism evidence="2 3">
    <name type="scientific">Alternaria burnsii</name>
    <dbReference type="NCBI Taxonomy" id="1187904"/>
    <lineage>
        <taxon>Eukaryota</taxon>
        <taxon>Fungi</taxon>
        <taxon>Dikarya</taxon>
        <taxon>Ascomycota</taxon>
        <taxon>Pezizomycotina</taxon>
        <taxon>Dothideomycetes</taxon>
        <taxon>Pleosporomycetidae</taxon>
        <taxon>Pleosporales</taxon>
        <taxon>Pleosporineae</taxon>
        <taxon>Pleosporaceae</taxon>
        <taxon>Alternaria</taxon>
        <taxon>Alternaria sect. Alternaria</taxon>
    </lineage>
</organism>
<dbReference type="SUPFAM" id="SSF52058">
    <property type="entry name" value="L domain-like"/>
    <property type="match status" value="1"/>
</dbReference>
<dbReference type="PANTHER" id="PTHR14097:SF8">
    <property type="entry name" value="NAD(P)-BINDING DOMAIN-CONTAINING PROTEIN"/>
    <property type="match status" value="1"/>
</dbReference>
<dbReference type="RefSeq" id="XP_038784618.1">
    <property type="nucleotide sequence ID" value="XM_038933117.1"/>
</dbReference>
<feature type="region of interest" description="Disordered" evidence="1">
    <location>
        <begin position="378"/>
        <end position="421"/>
    </location>
</feature>
<reference evidence="2" key="1">
    <citation type="submission" date="2020-01" db="EMBL/GenBank/DDBJ databases">
        <authorList>
            <person name="Feng Z.H.Z."/>
        </authorList>
    </citation>
    <scope>NUCLEOTIDE SEQUENCE</scope>
    <source>
        <strain evidence="2">CBS107.38</strain>
    </source>
</reference>
<name>A0A8H7ED96_9PLEO</name>
<dbReference type="SUPFAM" id="SSF51735">
    <property type="entry name" value="NAD(P)-binding Rossmann-fold domains"/>
    <property type="match status" value="1"/>
</dbReference>
<dbReference type="Gene3D" id="3.40.50.720">
    <property type="entry name" value="NAD(P)-binding Rossmann-like Domain"/>
    <property type="match status" value="1"/>
</dbReference>
<sequence length="845" mass="94419">MHLILTGATGLIGASVLDNMLAQESISRISILSRRPVKMAEGHAKAKVIIHTDFNSYDKVLLEDLKDAQGCVWALGVSQNAVSKEQYVEITHDYAMAAARAFSTMHPDSPFTFVHVSGEGATQAPGTFTSLYARVKGQVESELLDLGKSKPMFRVYNVRPGGVDWTKHTAIHPFIPPQAAWKKAMIAPMNLVYKAMMTPAKEMGGVMTELAMSRGEGLEGKDIGMEGRLVSNVALRPPSHRLISFWRDCKFDTPYDQPPACLLCSTVSPEIFSAMDFDEAPPSSPPLACTTMDLPPNPFFERKYTAFTTKSSSPPPVFSSDDSRESVDVSNYESPRIHKNKRKGAWWDSRESAHTTPEVKKTKFERNFDSGIYMLSDATNSSEELPPPQYMSPYNMRSKMPLKRAPNPNASDDQDMNMDSTSAPTAEQAFVQQMDHGIARNQESYDFDGQGLEDSDIRHIGNLKTVISDPPVHDTELPTAGQYRSLLPKLQIHLSKNKLCRLVPSLFDLADLTGLYLRQNEIEELPQQISRLSKLETLDVSLNKLKYLPFDVISLLSPHGNMTRLTLMGKDLLQPMSSHRFAVADYQKQEQASLHHTDSLPLDEVRQDASSQLAHLYQTLATCKDRDQAVWRIRYFESWTNSFGGVDDTRECNVEQDVGFYPHHPSLPLDAMNDSQVLAHAPRYIARTLVSYYDQSGNVLKGSPRLPCSNEEEYPVIVETNQGTYGVPSSPWFTPPSTSRMSSLVTASLYRGLKSTNIGTIRAFLDSDFLPVVEAILSQAEENAADGHGMFRRCHTCHKEYIVARAEWIEFWSRGGKFVPLKASVCSWGCVPVSMVQRPQKELAW</sequence>
<protein>
    <submittedName>
        <fullName evidence="2">Uncharacterized protein</fullName>
    </submittedName>
</protein>
<feature type="region of interest" description="Disordered" evidence="1">
    <location>
        <begin position="309"/>
        <end position="362"/>
    </location>
</feature>
<dbReference type="PANTHER" id="PTHR14097">
    <property type="entry name" value="OXIDOREDUCTASE HTATIP2"/>
    <property type="match status" value="1"/>
</dbReference>
<dbReference type="EMBL" id="JAAABM010000011">
    <property type="protein sequence ID" value="KAF7674304.1"/>
    <property type="molecule type" value="Genomic_DNA"/>
</dbReference>
<proteinExistence type="predicted"/>
<dbReference type="Proteomes" id="UP000596902">
    <property type="component" value="Unassembled WGS sequence"/>
</dbReference>
<reference evidence="2" key="2">
    <citation type="submission" date="2020-08" db="EMBL/GenBank/DDBJ databases">
        <title>Draft Genome Sequence of Cumin Blight Pathogen Alternaria burnsii.</title>
        <authorList>
            <person name="Feng Z."/>
        </authorList>
    </citation>
    <scope>NUCLEOTIDE SEQUENCE</scope>
    <source>
        <strain evidence="2">CBS107.38</strain>
    </source>
</reference>
<gene>
    <name evidence="2" type="ORF">GT037_008070</name>
</gene>
<accession>A0A8H7ED96</accession>
<dbReference type="AlphaFoldDB" id="A0A8H7ED96"/>
<feature type="compositionally biased region" description="Basic and acidic residues" evidence="1">
    <location>
        <begin position="348"/>
        <end position="362"/>
    </location>
</feature>
<evidence type="ECO:0000313" key="3">
    <source>
        <dbReference type="Proteomes" id="UP000596902"/>
    </source>
</evidence>
<dbReference type="InterPro" id="IPR036291">
    <property type="entry name" value="NAD(P)-bd_dom_sf"/>
</dbReference>
<evidence type="ECO:0000256" key="1">
    <source>
        <dbReference type="SAM" id="MobiDB-lite"/>
    </source>
</evidence>
<comment type="caution">
    <text evidence="2">The sequence shown here is derived from an EMBL/GenBank/DDBJ whole genome shotgun (WGS) entry which is preliminary data.</text>
</comment>
<keyword evidence="3" id="KW-1185">Reference proteome</keyword>